<dbReference type="PANTHER" id="PTHR30341">
    <property type="entry name" value="SODIUM ION/PROTON ANTIPORTER NHAA-RELATED"/>
    <property type="match status" value="1"/>
</dbReference>
<evidence type="ECO:0000256" key="6">
    <source>
        <dbReference type="ARBA" id="ARBA00023201"/>
    </source>
</evidence>
<protein>
    <submittedName>
        <fullName evidence="8">Na+/H+ antiporter NhaA</fullName>
    </submittedName>
</protein>
<dbReference type="InterPro" id="IPR023171">
    <property type="entry name" value="Na/H_antiporter_dom_sf"/>
</dbReference>
<dbReference type="Proteomes" id="UP000823631">
    <property type="component" value="Unassembled WGS sequence"/>
</dbReference>
<sequence>MRARELRERIAAIANHDAAAGITMLFFTLLALAWQNSPYSVNYRAWLELKAGVVFGSFELIKPVLLWVNDGLITIFFFSIGLELKHEFLEGQLSEKKKLILPSAAALGGMLTPALFFYAFNYFDPVSYTHLRAHETT</sequence>
<dbReference type="Pfam" id="PF06965">
    <property type="entry name" value="Na_H_antiport_1"/>
    <property type="match status" value="1"/>
</dbReference>
<dbReference type="GO" id="GO:0005886">
    <property type="term" value="C:plasma membrane"/>
    <property type="evidence" value="ECO:0007669"/>
    <property type="project" value="UniProtKB-SubCell"/>
</dbReference>
<dbReference type="InterPro" id="IPR004670">
    <property type="entry name" value="NhaA"/>
</dbReference>
<evidence type="ECO:0000313" key="9">
    <source>
        <dbReference type="Proteomes" id="UP000823631"/>
    </source>
</evidence>
<comment type="subcellular location">
    <subcellularLocation>
        <location evidence="1">Cell inner membrane</location>
        <topology evidence="1">Multi-pass membrane protein</topology>
    </subcellularLocation>
</comment>
<keyword evidence="2" id="KW-1003">Cell membrane</keyword>
<keyword evidence="5 7" id="KW-0472">Membrane</keyword>
<feature type="transmembrane region" description="Helical" evidence="7">
    <location>
        <begin position="99"/>
        <end position="120"/>
    </location>
</feature>
<accession>A0A9D9DEH9</accession>
<feature type="transmembrane region" description="Helical" evidence="7">
    <location>
        <begin position="54"/>
        <end position="78"/>
    </location>
</feature>
<organism evidence="8 9">
    <name type="scientific">Candidatus Avisuccinivibrio stercorigallinarum</name>
    <dbReference type="NCBI Taxonomy" id="2840704"/>
    <lineage>
        <taxon>Bacteria</taxon>
        <taxon>Pseudomonadati</taxon>
        <taxon>Pseudomonadota</taxon>
        <taxon>Gammaproteobacteria</taxon>
        <taxon>Aeromonadales</taxon>
        <taxon>Succinivibrionaceae</taxon>
        <taxon>Succinivibrionaceae incertae sedis</taxon>
        <taxon>Candidatus Avisuccinivibrio</taxon>
    </lineage>
</organism>
<keyword evidence="6" id="KW-0406">Ion transport</keyword>
<comment type="caution">
    <text evidence="8">The sequence shown here is derived from an EMBL/GenBank/DDBJ whole genome shotgun (WGS) entry which is preliminary data.</text>
</comment>
<reference evidence="8" key="2">
    <citation type="journal article" date="2021" name="PeerJ">
        <title>Extensive microbial diversity within the chicken gut microbiome revealed by metagenomics and culture.</title>
        <authorList>
            <person name="Gilroy R."/>
            <person name="Ravi A."/>
            <person name="Getino M."/>
            <person name="Pursley I."/>
            <person name="Horton D.L."/>
            <person name="Alikhan N.F."/>
            <person name="Baker D."/>
            <person name="Gharbi K."/>
            <person name="Hall N."/>
            <person name="Watson M."/>
            <person name="Adriaenssens E.M."/>
            <person name="Foster-Nyarko E."/>
            <person name="Jarju S."/>
            <person name="Secka A."/>
            <person name="Antonio M."/>
            <person name="Oren A."/>
            <person name="Chaudhuri R.R."/>
            <person name="La Ragione R."/>
            <person name="Hildebrand F."/>
            <person name="Pallen M.J."/>
        </authorList>
    </citation>
    <scope>NUCLEOTIDE SEQUENCE</scope>
    <source>
        <strain evidence="8">17213</strain>
    </source>
</reference>
<evidence type="ECO:0000256" key="4">
    <source>
        <dbReference type="ARBA" id="ARBA00022989"/>
    </source>
</evidence>
<keyword evidence="4 7" id="KW-1133">Transmembrane helix</keyword>
<evidence type="ECO:0000256" key="2">
    <source>
        <dbReference type="ARBA" id="ARBA00022475"/>
    </source>
</evidence>
<keyword evidence="6" id="KW-0739">Sodium transport</keyword>
<proteinExistence type="predicted"/>
<keyword evidence="3 7" id="KW-0812">Transmembrane</keyword>
<dbReference type="GO" id="GO:0015385">
    <property type="term" value="F:sodium:proton antiporter activity"/>
    <property type="evidence" value="ECO:0007669"/>
    <property type="project" value="TreeGrafter"/>
</dbReference>
<evidence type="ECO:0000256" key="5">
    <source>
        <dbReference type="ARBA" id="ARBA00023136"/>
    </source>
</evidence>
<keyword evidence="6" id="KW-0813">Transport</keyword>
<gene>
    <name evidence="8" type="ORF">IAB19_06045</name>
</gene>
<dbReference type="Gene3D" id="1.20.1530.10">
    <property type="entry name" value="Na+/H+ antiporter like domain"/>
    <property type="match status" value="1"/>
</dbReference>
<evidence type="ECO:0000256" key="7">
    <source>
        <dbReference type="SAM" id="Phobius"/>
    </source>
</evidence>
<dbReference type="GO" id="GO:0006885">
    <property type="term" value="P:regulation of pH"/>
    <property type="evidence" value="ECO:0007669"/>
    <property type="project" value="InterPro"/>
</dbReference>
<evidence type="ECO:0000256" key="1">
    <source>
        <dbReference type="ARBA" id="ARBA00004429"/>
    </source>
</evidence>
<keyword evidence="6" id="KW-0915">Sodium</keyword>
<dbReference type="AlphaFoldDB" id="A0A9D9DEH9"/>
<reference evidence="8" key="1">
    <citation type="submission" date="2020-10" db="EMBL/GenBank/DDBJ databases">
        <authorList>
            <person name="Gilroy R."/>
        </authorList>
    </citation>
    <scope>NUCLEOTIDE SEQUENCE</scope>
    <source>
        <strain evidence="8">17213</strain>
    </source>
</reference>
<name>A0A9D9DEH9_9GAMM</name>
<evidence type="ECO:0000313" key="8">
    <source>
        <dbReference type="EMBL" id="MBO8415921.1"/>
    </source>
</evidence>
<feature type="transmembrane region" description="Helical" evidence="7">
    <location>
        <begin position="12"/>
        <end position="34"/>
    </location>
</feature>
<dbReference type="EMBL" id="JADINH010000128">
    <property type="protein sequence ID" value="MBO8415921.1"/>
    <property type="molecule type" value="Genomic_DNA"/>
</dbReference>
<dbReference type="PANTHER" id="PTHR30341:SF0">
    <property type="entry name" value="NA(+)_H(+) ANTIPORTER NHAA"/>
    <property type="match status" value="1"/>
</dbReference>
<evidence type="ECO:0000256" key="3">
    <source>
        <dbReference type="ARBA" id="ARBA00022692"/>
    </source>
</evidence>